<dbReference type="eggNOG" id="ENOG502T6A2">
    <property type="taxonomic scope" value="Eukaryota"/>
</dbReference>
<proteinExistence type="predicted"/>
<evidence type="ECO:0000313" key="2">
    <source>
        <dbReference type="EMBL" id="EHK43281.1"/>
    </source>
</evidence>
<organism evidence="2 3">
    <name type="scientific">Hypocrea atroviridis (strain ATCC 20476 / IMI 206040)</name>
    <name type="common">Trichoderma atroviride</name>
    <dbReference type="NCBI Taxonomy" id="452589"/>
    <lineage>
        <taxon>Eukaryota</taxon>
        <taxon>Fungi</taxon>
        <taxon>Dikarya</taxon>
        <taxon>Ascomycota</taxon>
        <taxon>Pezizomycotina</taxon>
        <taxon>Sordariomycetes</taxon>
        <taxon>Hypocreomycetidae</taxon>
        <taxon>Hypocreales</taxon>
        <taxon>Hypocreaceae</taxon>
        <taxon>Trichoderma</taxon>
    </lineage>
</organism>
<evidence type="ECO:0000313" key="3">
    <source>
        <dbReference type="Proteomes" id="UP000005426"/>
    </source>
</evidence>
<dbReference type="OMA" id="PEMACSH"/>
<keyword evidence="3" id="KW-1185">Reference proteome</keyword>
<protein>
    <submittedName>
        <fullName evidence="2">Uncharacterized protein</fullName>
    </submittedName>
</protein>
<comment type="caution">
    <text evidence="2">The sequence shown here is derived from an EMBL/GenBank/DDBJ whole genome shotgun (WGS) entry which is preliminary data.</text>
</comment>
<dbReference type="GO" id="GO:0001228">
    <property type="term" value="F:DNA-binding transcription activator activity, RNA polymerase II-specific"/>
    <property type="evidence" value="ECO:0007669"/>
    <property type="project" value="TreeGrafter"/>
</dbReference>
<dbReference type="EMBL" id="ABDG02000026">
    <property type="protein sequence ID" value="EHK43281.1"/>
    <property type="molecule type" value="Genomic_DNA"/>
</dbReference>
<dbReference type="HOGENOM" id="CLU_024934_0_3_1"/>
<gene>
    <name evidence="2" type="ORF">TRIATDRAFT_285904</name>
</gene>
<name>G9P193_HYPAI</name>
<dbReference type="STRING" id="452589.G9P193"/>
<reference evidence="2 3" key="1">
    <citation type="journal article" date="2011" name="Genome Biol.">
        <title>Comparative genome sequence analysis underscores mycoparasitism as the ancestral life style of Trichoderma.</title>
        <authorList>
            <person name="Kubicek C.P."/>
            <person name="Herrera-Estrella A."/>
            <person name="Seidl-Seiboth V."/>
            <person name="Martinez D.A."/>
            <person name="Druzhinina I.S."/>
            <person name="Thon M."/>
            <person name="Zeilinger S."/>
            <person name="Casas-Flores S."/>
            <person name="Horwitz B.A."/>
            <person name="Mukherjee P.K."/>
            <person name="Mukherjee M."/>
            <person name="Kredics L."/>
            <person name="Alcaraz L.D."/>
            <person name="Aerts A."/>
            <person name="Antal Z."/>
            <person name="Atanasova L."/>
            <person name="Cervantes-Badillo M.G."/>
            <person name="Challacombe J."/>
            <person name="Chertkov O."/>
            <person name="McCluskey K."/>
            <person name="Coulpier F."/>
            <person name="Deshpande N."/>
            <person name="von Doehren H."/>
            <person name="Ebbole D.J."/>
            <person name="Esquivel-Naranjo E.U."/>
            <person name="Fekete E."/>
            <person name="Flipphi M."/>
            <person name="Glaser F."/>
            <person name="Gomez-Rodriguez E.Y."/>
            <person name="Gruber S."/>
            <person name="Han C."/>
            <person name="Henrissat B."/>
            <person name="Hermosa R."/>
            <person name="Hernandez-Onate M."/>
            <person name="Karaffa L."/>
            <person name="Kosti I."/>
            <person name="Le Crom S."/>
            <person name="Lindquist E."/>
            <person name="Lucas S."/>
            <person name="Luebeck M."/>
            <person name="Luebeck P.S."/>
            <person name="Margeot A."/>
            <person name="Metz B."/>
            <person name="Misra M."/>
            <person name="Nevalainen H."/>
            <person name="Omann M."/>
            <person name="Packer N."/>
            <person name="Perrone G."/>
            <person name="Uresti-Rivera E.E."/>
            <person name="Salamov A."/>
            <person name="Schmoll M."/>
            <person name="Seiboth B."/>
            <person name="Shapiro H."/>
            <person name="Sukno S."/>
            <person name="Tamayo-Ramos J.A."/>
            <person name="Tisch D."/>
            <person name="Wiest A."/>
            <person name="Wilkinson H.H."/>
            <person name="Zhang M."/>
            <person name="Coutinho P.M."/>
            <person name="Kenerley C.M."/>
            <person name="Monte E."/>
            <person name="Baker S.E."/>
            <person name="Grigoriev I.V."/>
        </authorList>
    </citation>
    <scope>NUCLEOTIDE SEQUENCE [LARGE SCALE GENOMIC DNA]</scope>
    <source>
        <strain evidence="3">ATCC 20476 / IMI 206040</strain>
    </source>
</reference>
<dbReference type="Pfam" id="PF11951">
    <property type="entry name" value="Fungal_trans_2"/>
    <property type="match status" value="1"/>
</dbReference>
<sequence>MQPSQEERCQFYNATGTLSQRAEMARLWQSIVPEEAIACPFLIHGMLAVSALHVAGRRPSHRFRYERCCRQHQNQAIPEYRQAIQTISTDSVGRIFAMSYLVSILSLAAVSDNALRDEERHTEMQTSIDDIMAVVTVIRGIHAIVRPAHLRRRLMNSPYVILLTGHSPLSSSQRASLPAHVPSRYQMLRDECLKDLIAPNDHEVYKLCTEAIDLLEKVHRDVFSVKPLEDAEFSYLVKWIALVPSGFVTLIRERHAAALVILGDFAVIFKWLENIWFLKNWAANALRAIREATSPAGREWLNAVSCF</sequence>
<dbReference type="PANTHER" id="PTHR47784">
    <property type="entry name" value="STEROL UPTAKE CONTROL PROTEIN 2"/>
    <property type="match status" value="1"/>
</dbReference>
<dbReference type="PANTHER" id="PTHR47784:SF5">
    <property type="entry name" value="STEROL UPTAKE CONTROL PROTEIN 2"/>
    <property type="match status" value="1"/>
</dbReference>
<accession>G9P193</accession>
<dbReference type="InterPro" id="IPR053157">
    <property type="entry name" value="Sterol_Uptake_Regulator"/>
</dbReference>
<dbReference type="InterPro" id="IPR021858">
    <property type="entry name" value="Fun_TF"/>
</dbReference>
<keyword evidence="1" id="KW-0539">Nucleus</keyword>
<dbReference type="OrthoDB" id="3546279at2759"/>
<dbReference type="AlphaFoldDB" id="G9P193"/>
<evidence type="ECO:0000256" key="1">
    <source>
        <dbReference type="ARBA" id="ARBA00023242"/>
    </source>
</evidence>
<dbReference type="Proteomes" id="UP000005426">
    <property type="component" value="Unassembled WGS sequence"/>
</dbReference>